<dbReference type="OrthoDB" id="9816424at2"/>
<sequence length="383" mass="42996">MMDFKMVPEASEMPRINLVMPALTAGSDFGGVSTGIELFLRLVRDLRASCQIDMRLIVTDYTTQSDPGIFTRRAEKAGETVSPEDISLVRSSSDNITVRKNDIFFTYNWWTTLNIQKLIDQQTVHFGRSPLPLIYLMQDYEPMFHEFSSSHMLAREALDTVPRLWTILNSSNLKNFVDLLGHRMERSFVFEPVVSGSLRPYLGMVPASQREKKILVYGRPTVERNCFPALVRGLRRWARDYPEYADWEIISAGTEHPPVPLVGDREIRSVGKLSLDDYADTLLKCSVGVSLMASPHPSYPPLEMAHFGLRTITNTYACKDLSSFHGNIVSVRSIAEEPLAAAIAQACASYGQPVSDEGNAEYLREDSYPFLAQLVAEITAELA</sequence>
<dbReference type="Pfam" id="PF21374">
    <property type="entry name" value="WsaF_N"/>
    <property type="match status" value="1"/>
</dbReference>
<gene>
    <name evidence="3" type="ORF">GRI32_06725</name>
</gene>
<dbReference type="Pfam" id="PF22772">
    <property type="entry name" value="WsaF_C"/>
    <property type="match status" value="1"/>
</dbReference>
<comment type="caution">
    <text evidence="3">The sequence shown here is derived from an EMBL/GenBank/DDBJ whole genome shotgun (WGS) entry which is preliminary data.</text>
</comment>
<dbReference type="Proteomes" id="UP000435243">
    <property type="component" value="Unassembled WGS sequence"/>
</dbReference>
<accession>A0A844ZIX5</accession>
<dbReference type="AlphaFoldDB" id="A0A844ZIX5"/>
<reference evidence="3 4" key="1">
    <citation type="submission" date="2019-12" db="EMBL/GenBank/DDBJ databases">
        <title>Genomic-based taxomic classification of the family Erythrobacteraceae.</title>
        <authorList>
            <person name="Xu L."/>
        </authorList>
    </citation>
    <scope>NUCLEOTIDE SEQUENCE [LARGE SCALE GENOMIC DNA]</scope>
    <source>
        <strain evidence="3 4">JCM 16339</strain>
    </source>
</reference>
<feature type="domain" description="WsaF N-terminal" evidence="1">
    <location>
        <begin position="15"/>
        <end position="170"/>
    </location>
</feature>
<organism evidence="3 4">
    <name type="scientific">Alteraurantiacibacter aestuarii</name>
    <dbReference type="NCBI Taxonomy" id="650004"/>
    <lineage>
        <taxon>Bacteria</taxon>
        <taxon>Pseudomonadati</taxon>
        <taxon>Pseudomonadota</taxon>
        <taxon>Alphaproteobacteria</taxon>
        <taxon>Sphingomonadales</taxon>
        <taxon>Erythrobacteraceae</taxon>
        <taxon>Alteraurantiacibacter</taxon>
    </lineage>
</organism>
<dbReference type="EMBL" id="WTYY01000003">
    <property type="protein sequence ID" value="MXO88431.1"/>
    <property type="molecule type" value="Genomic_DNA"/>
</dbReference>
<evidence type="ECO:0000259" key="2">
    <source>
        <dbReference type="Pfam" id="PF22772"/>
    </source>
</evidence>
<dbReference type="InterPro" id="IPR055050">
    <property type="entry name" value="WsaF_C"/>
</dbReference>
<evidence type="ECO:0008006" key="5">
    <source>
        <dbReference type="Google" id="ProtNLM"/>
    </source>
</evidence>
<dbReference type="Gene3D" id="3.40.50.2000">
    <property type="entry name" value="Glycogen Phosphorylase B"/>
    <property type="match status" value="1"/>
</dbReference>
<evidence type="ECO:0000313" key="4">
    <source>
        <dbReference type="Proteomes" id="UP000435243"/>
    </source>
</evidence>
<evidence type="ECO:0000313" key="3">
    <source>
        <dbReference type="EMBL" id="MXO88431.1"/>
    </source>
</evidence>
<name>A0A844ZIX5_9SPHN</name>
<keyword evidence="4" id="KW-1185">Reference proteome</keyword>
<protein>
    <recommendedName>
        <fullName evidence="5">Glycosyltransferase family 1 protein</fullName>
    </recommendedName>
</protein>
<proteinExistence type="predicted"/>
<feature type="domain" description="WsaF C-terminal" evidence="2">
    <location>
        <begin position="212"/>
        <end position="343"/>
    </location>
</feature>
<dbReference type="GO" id="GO:0030247">
    <property type="term" value="F:polysaccharide binding"/>
    <property type="evidence" value="ECO:0007669"/>
    <property type="project" value="InterPro"/>
</dbReference>
<evidence type="ECO:0000259" key="1">
    <source>
        <dbReference type="Pfam" id="PF21374"/>
    </source>
</evidence>
<dbReference type="InterPro" id="IPR048510">
    <property type="entry name" value="WsaF_N"/>
</dbReference>
<dbReference type="Gene3D" id="3.40.50.11090">
    <property type="match status" value="1"/>
</dbReference>